<dbReference type="Proteomes" id="UP000269721">
    <property type="component" value="Unassembled WGS sequence"/>
</dbReference>
<evidence type="ECO:0000256" key="1">
    <source>
        <dbReference type="SAM" id="MobiDB-lite"/>
    </source>
</evidence>
<name>A0A4P9W452_9FUNG</name>
<organism evidence="2 3">
    <name type="scientific">Blyttiomyces helicus</name>
    <dbReference type="NCBI Taxonomy" id="388810"/>
    <lineage>
        <taxon>Eukaryota</taxon>
        <taxon>Fungi</taxon>
        <taxon>Fungi incertae sedis</taxon>
        <taxon>Chytridiomycota</taxon>
        <taxon>Chytridiomycota incertae sedis</taxon>
        <taxon>Chytridiomycetes</taxon>
        <taxon>Chytridiomycetes incertae sedis</taxon>
        <taxon>Blyttiomyces</taxon>
    </lineage>
</organism>
<feature type="region of interest" description="Disordered" evidence="1">
    <location>
        <begin position="58"/>
        <end position="91"/>
    </location>
</feature>
<gene>
    <name evidence="2" type="ORF">BDK51DRAFT_39880</name>
</gene>
<feature type="region of interest" description="Disordered" evidence="1">
    <location>
        <begin position="150"/>
        <end position="170"/>
    </location>
</feature>
<evidence type="ECO:0000313" key="2">
    <source>
        <dbReference type="EMBL" id="RKO86652.1"/>
    </source>
</evidence>
<sequence>MHLPLGLPTVLLTARPLIPHFTVPESDVRQTSARQDASDSRSLLGGNRYAQEADALPAATLPPSAQGENEHRRPPFIALPKPATPSTTRRSIANPAPAIDAHRGSYHQDPSEVRSFAHGKRFTTAADAFPPCALPKLKTAASALFSPEKIDPNPRYSTTPPISPFGAPRDPVRFAPPKLDMRSMSGVATGARMNDGYIPRTAPLSIEQVLMEPLSFHPDRFLNGEADEPVDVGYWDACADRVANGFDESVREALQGEQGDTIEGFENSSSVPNSKGNRDVTKLIDENEKELLRQQMELNEVEPTLDYMRDDLVSFQGQRRVPTSSFGSSCAGVTSATRVLDLTWSHVATLASTLNTWKRATPAPTVPEVENGDIKPQEAVEEARVADAMIVDNVGGEIEVDGGDDEAGATGETIGPCCDDDDEAVIVLD</sequence>
<evidence type="ECO:0000313" key="3">
    <source>
        <dbReference type="Proteomes" id="UP000269721"/>
    </source>
</evidence>
<reference evidence="3" key="1">
    <citation type="journal article" date="2018" name="Nat. Microbiol.">
        <title>Leveraging single-cell genomics to expand the fungal tree of life.</title>
        <authorList>
            <person name="Ahrendt S.R."/>
            <person name="Quandt C.A."/>
            <person name="Ciobanu D."/>
            <person name="Clum A."/>
            <person name="Salamov A."/>
            <person name="Andreopoulos B."/>
            <person name="Cheng J.F."/>
            <person name="Woyke T."/>
            <person name="Pelin A."/>
            <person name="Henrissat B."/>
            <person name="Reynolds N.K."/>
            <person name="Benny G.L."/>
            <person name="Smith M.E."/>
            <person name="James T.Y."/>
            <person name="Grigoriev I.V."/>
        </authorList>
    </citation>
    <scope>NUCLEOTIDE SEQUENCE [LARGE SCALE GENOMIC DNA]</scope>
</reference>
<dbReference type="AlphaFoldDB" id="A0A4P9W452"/>
<accession>A0A4P9W452</accession>
<feature type="region of interest" description="Disordered" evidence="1">
    <location>
        <begin position="399"/>
        <end position="420"/>
    </location>
</feature>
<keyword evidence="3" id="KW-1185">Reference proteome</keyword>
<feature type="compositionally biased region" description="Polar residues" evidence="1">
    <location>
        <begin position="266"/>
        <end position="275"/>
    </location>
</feature>
<proteinExistence type="predicted"/>
<protein>
    <submittedName>
        <fullName evidence="2">Uncharacterized protein</fullName>
    </submittedName>
</protein>
<dbReference type="EMBL" id="KZ998021">
    <property type="protein sequence ID" value="RKO86652.1"/>
    <property type="molecule type" value="Genomic_DNA"/>
</dbReference>
<feature type="region of interest" description="Disordered" evidence="1">
    <location>
        <begin position="256"/>
        <end position="279"/>
    </location>
</feature>